<evidence type="ECO:0000313" key="4">
    <source>
        <dbReference type="EMBL" id="EFG27259.1"/>
    </source>
</evidence>
<dbReference type="InterPro" id="IPR030678">
    <property type="entry name" value="Peptide/Ni-bd"/>
</dbReference>
<dbReference type="InterPro" id="IPR000914">
    <property type="entry name" value="SBP_5_dom"/>
</dbReference>
<dbReference type="AlphaFoldDB" id="W5IJT2"/>
<dbReference type="RefSeq" id="WP_006293268.1">
    <property type="nucleotide sequence ID" value="NZ_GG770225.1"/>
</dbReference>
<feature type="signal peptide" evidence="2">
    <location>
        <begin position="1"/>
        <end position="26"/>
    </location>
</feature>
<protein>
    <recommendedName>
        <fullName evidence="3">Solute-binding protein family 5 domain-containing protein</fullName>
    </recommendedName>
</protein>
<dbReference type="Proteomes" id="UP000005777">
    <property type="component" value="Unassembled WGS sequence"/>
</dbReference>
<keyword evidence="5" id="KW-1185">Reference proteome</keyword>
<organism evidence="4 5">
    <name type="scientific">Scardovia inopinata F0304</name>
    <dbReference type="NCBI Taxonomy" id="641146"/>
    <lineage>
        <taxon>Bacteria</taxon>
        <taxon>Bacillati</taxon>
        <taxon>Actinomycetota</taxon>
        <taxon>Actinomycetes</taxon>
        <taxon>Bifidobacteriales</taxon>
        <taxon>Bifidobacteriaceae</taxon>
        <taxon>Scardovia</taxon>
    </lineage>
</organism>
<dbReference type="Gene3D" id="3.40.190.10">
    <property type="entry name" value="Periplasmic binding protein-like II"/>
    <property type="match status" value="1"/>
</dbReference>
<feature type="chain" id="PRO_5038475460" description="Solute-binding protein family 5 domain-containing protein" evidence="2">
    <location>
        <begin position="27"/>
        <end position="582"/>
    </location>
</feature>
<evidence type="ECO:0000259" key="3">
    <source>
        <dbReference type="Pfam" id="PF00496"/>
    </source>
</evidence>
<dbReference type="GO" id="GO:1904680">
    <property type="term" value="F:peptide transmembrane transporter activity"/>
    <property type="evidence" value="ECO:0007669"/>
    <property type="project" value="TreeGrafter"/>
</dbReference>
<dbReference type="PIRSF" id="PIRSF002741">
    <property type="entry name" value="MppA"/>
    <property type="match status" value="1"/>
</dbReference>
<dbReference type="Pfam" id="PF00496">
    <property type="entry name" value="SBP_bac_5"/>
    <property type="match status" value="1"/>
</dbReference>
<keyword evidence="2" id="KW-0732">Signal</keyword>
<dbReference type="SUPFAM" id="SSF53850">
    <property type="entry name" value="Periplasmic binding protein-like II"/>
    <property type="match status" value="1"/>
</dbReference>
<dbReference type="EMBL" id="ADCX01000004">
    <property type="protein sequence ID" value="EFG27259.1"/>
    <property type="molecule type" value="Genomic_DNA"/>
</dbReference>
<dbReference type="GO" id="GO:0042597">
    <property type="term" value="C:periplasmic space"/>
    <property type="evidence" value="ECO:0007669"/>
    <property type="project" value="UniProtKB-ARBA"/>
</dbReference>
<dbReference type="PANTHER" id="PTHR30290:SF83">
    <property type="entry name" value="ABC TRANSPORTER SUBSTRATE-BINDING PROTEIN"/>
    <property type="match status" value="1"/>
</dbReference>
<feature type="compositionally biased region" description="Low complexity" evidence="1">
    <location>
        <begin position="47"/>
        <end position="61"/>
    </location>
</feature>
<name>W5IJT2_SCAIO</name>
<evidence type="ECO:0000313" key="5">
    <source>
        <dbReference type="Proteomes" id="UP000005777"/>
    </source>
</evidence>
<proteinExistence type="predicted"/>
<accession>W5IJT2</accession>
<comment type="caution">
    <text evidence="4">The sequence shown here is derived from an EMBL/GenBank/DDBJ whole genome shotgun (WGS) entry which is preliminary data.</text>
</comment>
<evidence type="ECO:0000256" key="1">
    <source>
        <dbReference type="SAM" id="MobiDB-lite"/>
    </source>
</evidence>
<feature type="region of interest" description="Disordered" evidence="1">
    <location>
        <begin position="40"/>
        <end position="67"/>
    </location>
</feature>
<dbReference type="Gene3D" id="3.10.105.10">
    <property type="entry name" value="Dipeptide-binding Protein, Domain 3"/>
    <property type="match status" value="1"/>
</dbReference>
<dbReference type="GO" id="GO:0043190">
    <property type="term" value="C:ATP-binding cassette (ABC) transporter complex"/>
    <property type="evidence" value="ECO:0007669"/>
    <property type="project" value="InterPro"/>
</dbReference>
<feature type="domain" description="Solute-binding protein family 5" evidence="3">
    <location>
        <begin position="116"/>
        <end position="490"/>
    </location>
</feature>
<dbReference type="Gene3D" id="3.90.76.10">
    <property type="entry name" value="Dipeptide-binding Protein, Domain 1"/>
    <property type="match status" value="1"/>
</dbReference>
<evidence type="ECO:0000256" key="2">
    <source>
        <dbReference type="SAM" id="SignalP"/>
    </source>
</evidence>
<gene>
    <name evidence="4" type="ORF">HMPREF9020_00900</name>
</gene>
<dbReference type="eggNOG" id="COG4166">
    <property type="taxonomic scope" value="Bacteria"/>
</dbReference>
<dbReference type="PANTHER" id="PTHR30290">
    <property type="entry name" value="PERIPLASMIC BINDING COMPONENT OF ABC TRANSPORTER"/>
    <property type="match status" value="1"/>
</dbReference>
<dbReference type="InterPro" id="IPR039424">
    <property type="entry name" value="SBP_5"/>
</dbReference>
<dbReference type="PROSITE" id="PS51257">
    <property type="entry name" value="PROKAR_LIPOPROTEIN"/>
    <property type="match status" value="1"/>
</dbReference>
<dbReference type="CDD" id="cd00995">
    <property type="entry name" value="PBP2_NikA_DppA_OppA_like"/>
    <property type="match status" value="1"/>
</dbReference>
<reference evidence="4 5" key="1">
    <citation type="submission" date="2012-01" db="EMBL/GenBank/DDBJ databases">
        <title>The Genome Sequence of Scardovia inopinata F0304.</title>
        <authorList>
            <consortium name="The Broad Institute Genome Sequencing Platform"/>
            <person name="Earl A."/>
            <person name="Ward D."/>
            <person name="Feldgarden M."/>
            <person name="Gevers D."/>
            <person name="Izard J."/>
            <person name="Baranova O.V."/>
            <person name="Blanton J.M."/>
            <person name="Tanner A.C."/>
            <person name="Dewhirst F.E."/>
            <person name="Young S.K."/>
            <person name="Zeng Q."/>
            <person name="Gargeya S."/>
            <person name="Fitzgerald M."/>
            <person name="Haas B."/>
            <person name="Abouelleil A."/>
            <person name="Alvarado L."/>
            <person name="Arachchi H.M."/>
            <person name="Berlin A."/>
            <person name="Chapman S.B."/>
            <person name="Gearin G."/>
            <person name="Goldberg J."/>
            <person name="Griggs A."/>
            <person name="Gujja S."/>
            <person name="Hansen M."/>
            <person name="Heiman D."/>
            <person name="Howarth C."/>
            <person name="Larimer J."/>
            <person name="Lui A."/>
            <person name="MacDonald P.J."/>
            <person name="McCowen C."/>
            <person name="Montmayeur A."/>
            <person name="Murphy C."/>
            <person name="Neiman D."/>
            <person name="Pearson M."/>
            <person name="Priest M."/>
            <person name="Roberts A."/>
            <person name="Saif S."/>
            <person name="Shea T."/>
            <person name="Sisk P."/>
            <person name="Stolte C."/>
            <person name="Sykes S."/>
            <person name="Wortman J."/>
            <person name="Nusbaum C."/>
            <person name="Birren B."/>
        </authorList>
    </citation>
    <scope>NUCLEOTIDE SEQUENCE [LARGE SCALE GENOMIC DNA]</scope>
    <source>
        <strain evidence="4 5">F0304</strain>
    </source>
</reference>
<dbReference type="GO" id="GO:0015833">
    <property type="term" value="P:peptide transport"/>
    <property type="evidence" value="ECO:0007669"/>
    <property type="project" value="TreeGrafter"/>
</dbReference>
<dbReference type="HOGENOM" id="CLU_017028_0_3_11"/>
<sequence length="582" mass="63907">MRTHRFEKIRLGRAGRALTAAVSALACCLALTACGFGSSVAEKEGQPSSPSSSSPSSSSSSERSNQEVTNMIRAYDTKPTDPLTPGQAEDSSSTRIVDLIFSGLVTTDGTGKWTYDAAKDIEPNEDYTAFTVTLKSDLGFSNGTEVTSSSFTRAWSYEANIANKQPNAGYLSLIQGYADLRKKGVSETKQLSGLTILDDQTFVIELSKPCLNFISLLSHRAFYPLPDSFYSNPQAFAKHPVGNGPYQFWERTASSITLVTHLNYKDVRKAKNDGIIFIFYTSSIKAYQDVQEGKLDLLETVPSQAYTSFMSDPLVKNTNASGSQVTMLVVGRKQKHFGLDDEGALRRQAISRALRRTAMISQAMPNLALPATDFLSPKVMAYTDSLSGGQVLTYSSVQARNLWQKANKIKAWSSKDVITISYDAQADNPQLYQAISRQLTKVLGVTVILHGWTTTTAMIQSLKKQTVNGFAAYTWRPNLLLAWDFLMPVFSTQTLDSPAINISGYNNQEFNVILSKAITATTGSSASNLYRSSEELLLQELPAIPLFYKNSFGVSSLTVRGFSLNWNGLPLYTQIRRIPQSS</sequence>